<dbReference type="InterPro" id="IPR029058">
    <property type="entry name" value="AB_hydrolase_fold"/>
</dbReference>
<dbReference type="AlphaFoldDB" id="A0A235B3V7"/>
<proteinExistence type="predicted"/>
<dbReference type="SUPFAM" id="SSF53474">
    <property type="entry name" value="alpha/beta-Hydrolases"/>
    <property type="match status" value="1"/>
</dbReference>
<dbReference type="InterPro" id="IPR000073">
    <property type="entry name" value="AB_hydrolase_1"/>
</dbReference>
<dbReference type="Gene3D" id="3.40.50.1820">
    <property type="entry name" value="alpha/beta hydrolase"/>
    <property type="match status" value="1"/>
</dbReference>
<evidence type="ECO:0000259" key="1">
    <source>
        <dbReference type="Pfam" id="PF00561"/>
    </source>
</evidence>
<keyword evidence="3" id="KW-1185">Reference proteome</keyword>
<evidence type="ECO:0000313" key="2">
    <source>
        <dbReference type="EMBL" id="OYD06911.1"/>
    </source>
</evidence>
<comment type="caution">
    <text evidence="2">The sequence shown here is derived from an EMBL/GenBank/DDBJ whole genome shotgun (WGS) entry which is preliminary data.</text>
</comment>
<evidence type="ECO:0000313" key="3">
    <source>
        <dbReference type="Proteomes" id="UP000215459"/>
    </source>
</evidence>
<dbReference type="InterPro" id="IPR050471">
    <property type="entry name" value="AB_hydrolase"/>
</dbReference>
<dbReference type="RefSeq" id="WP_094265110.1">
    <property type="nucleotide sequence ID" value="NZ_NOWF01000008.1"/>
</dbReference>
<dbReference type="PANTHER" id="PTHR43433:SF5">
    <property type="entry name" value="AB HYDROLASE-1 DOMAIN-CONTAINING PROTEIN"/>
    <property type="match status" value="1"/>
</dbReference>
<dbReference type="PANTHER" id="PTHR43433">
    <property type="entry name" value="HYDROLASE, ALPHA/BETA FOLD FAMILY PROTEIN"/>
    <property type="match status" value="1"/>
</dbReference>
<gene>
    <name evidence="2" type="ORF">CHM34_13295</name>
</gene>
<feature type="domain" description="AB hydrolase-1" evidence="1">
    <location>
        <begin position="48"/>
        <end position="230"/>
    </location>
</feature>
<protein>
    <recommendedName>
        <fullName evidence="1">AB hydrolase-1 domain-containing protein</fullName>
    </recommendedName>
</protein>
<dbReference type="Proteomes" id="UP000215459">
    <property type="component" value="Unassembled WGS sequence"/>
</dbReference>
<sequence>MGSERRAFLWIPGWGADSGVWSAERRRWNAPGDWHLTVNWTSLDRPESVREIVWKALHRLSGIPVYILGWSMGAMAALEAALSRPEGIRGLYLAGAAPQFRYSRDYPAGWRDRVLVQMRRRLVSDLPKVLAAFDRRMFSRWECVDGWFEQWRREGRPRMMNVGDLSAGLEYLRRFSIVKEVSRLRVPVHLLHGGEDVIAPLQGADLLAERLPEGRLTIWEKAGHLPFWTQPERFHQWLKERIES</sequence>
<accession>A0A235B3V7</accession>
<reference evidence="2 3" key="1">
    <citation type="submission" date="2017-07" db="EMBL/GenBank/DDBJ databases">
        <title>The genome sequence of Paludifilum halophilum highlights mechanisms for microbial adaptation to high salt environemnts.</title>
        <authorList>
            <person name="Belbahri L."/>
        </authorList>
    </citation>
    <scope>NUCLEOTIDE SEQUENCE [LARGE SCALE GENOMIC DNA]</scope>
    <source>
        <strain evidence="2 3">DSM 102817</strain>
    </source>
</reference>
<dbReference type="EMBL" id="NOWF01000008">
    <property type="protein sequence ID" value="OYD06911.1"/>
    <property type="molecule type" value="Genomic_DNA"/>
</dbReference>
<dbReference type="Pfam" id="PF00561">
    <property type="entry name" value="Abhydrolase_1"/>
    <property type="match status" value="1"/>
</dbReference>
<organism evidence="2 3">
    <name type="scientific">Paludifilum halophilum</name>
    <dbReference type="NCBI Taxonomy" id="1642702"/>
    <lineage>
        <taxon>Bacteria</taxon>
        <taxon>Bacillati</taxon>
        <taxon>Bacillota</taxon>
        <taxon>Bacilli</taxon>
        <taxon>Bacillales</taxon>
        <taxon>Thermoactinomycetaceae</taxon>
        <taxon>Paludifilum</taxon>
    </lineage>
</organism>
<name>A0A235B3V7_9BACL</name>
<dbReference type="OrthoDB" id="9806902at2"/>